<dbReference type="InterPro" id="IPR013717">
    <property type="entry name" value="PIG-P"/>
</dbReference>
<evidence type="ECO:0000313" key="7">
    <source>
        <dbReference type="EMBL" id="KHN78300.1"/>
    </source>
</evidence>
<evidence type="ECO:0000259" key="6">
    <source>
        <dbReference type="Pfam" id="PF08510"/>
    </source>
</evidence>
<dbReference type="Pfam" id="PF08510">
    <property type="entry name" value="PIG-P"/>
    <property type="match status" value="1"/>
</dbReference>
<dbReference type="EMBL" id="JPKZ01002137">
    <property type="protein sequence ID" value="KHN78300.1"/>
    <property type="molecule type" value="Genomic_DNA"/>
</dbReference>
<dbReference type="PANTHER" id="PTHR46346:SF1">
    <property type="entry name" value="PHOSPHATIDYLINOSITOL N-ACETYLGLUCOSAMINYLTRANSFERASE SUBUNIT P"/>
    <property type="match status" value="1"/>
</dbReference>
<dbReference type="OMA" id="ERPVANK"/>
<gene>
    <name evidence="7" type="primary">Pigp</name>
    <name evidence="7" type="ORF">Tcan_08565</name>
</gene>
<feature type="transmembrane region" description="Helical" evidence="5">
    <location>
        <begin position="66"/>
        <end position="92"/>
    </location>
</feature>
<reference evidence="7 8" key="1">
    <citation type="submission" date="2014-11" db="EMBL/GenBank/DDBJ databases">
        <title>Genetic blueprint of the zoonotic pathogen Toxocara canis.</title>
        <authorList>
            <person name="Zhu X.-Q."/>
            <person name="Korhonen P.K."/>
            <person name="Cai H."/>
            <person name="Young N.D."/>
            <person name="Nejsum P."/>
            <person name="von Samson-Himmelstjerna G."/>
            <person name="Boag P.R."/>
            <person name="Tan P."/>
            <person name="Li Q."/>
            <person name="Min J."/>
            <person name="Yang Y."/>
            <person name="Wang X."/>
            <person name="Fang X."/>
            <person name="Hall R.S."/>
            <person name="Hofmann A."/>
            <person name="Sternberg P.W."/>
            <person name="Jex A.R."/>
            <person name="Gasser R.B."/>
        </authorList>
    </citation>
    <scope>NUCLEOTIDE SEQUENCE [LARGE SCALE GENOMIC DNA]</scope>
    <source>
        <strain evidence="7">PN_DK_2014</strain>
    </source>
</reference>
<dbReference type="GO" id="GO:0006506">
    <property type="term" value="P:GPI anchor biosynthetic process"/>
    <property type="evidence" value="ECO:0007669"/>
    <property type="project" value="TreeGrafter"/>
</dbReference>
<evidence type="ECO:0000256" key="3">
    <source>
        <dbReference type="ARBA" id="ARBA00022989"/>
    </source>
</evidence>
<proteinExistence type="predicted"/>
<dbReference type="GO" id="GO:0016020">
    <property type="term" value="C:membrane"/>
    <property type="evidence" value="ECO:0007669"/>
    <property type="project" value="UniProtKB-SubCell"/>
</dbReference>
<keyword evidence="7" id="KW-0328">Glycosyltransferase</keyword>
<dbReference type="Proteomes" id="UP000031036">
    <property type="component" value="Unassembled WGS sequence"/>
</dbReference>
<evidence type="ECO:0000256" key="1">
    <source>
        <dbReference type="ARBA" id="ARBA00004141"/>
    </source>
</evidence>
<dbReference type="GO" id="GO:0005783">
    <property type="term" value="C:endoplasmic reticulum"/>
    <property type="evidence" value="ECO:0007669"/>
    <property type="project" value="TreeGrafter"/>
</dbReference>
<keyword evidence="4 5" id="KW-0472">Membrane</keyword>
<keyword evidence="8" id="KW-1185">Reference proteome</keyword>
<evidence type="ECO:0000313" key="8">
    <source>
        <dbReference type="Proteomes" id="UP000031036"/>
    </source>
</evidence>
<comment type="subcellular location">
    <subcellularLocation>
        <location evidence="1">Membrane</location>
        <topology evidence="1">Multi-pass membrane protein</topology>
    </subcellularLocation>
</comment>
<keyword evidence="2 5" id="KW-0812">Transmembrane</keyword>
<evidence type="ECO:0000256" key="4">
    <source>
        <dbReference type="ARBA" id="ARBA00023136"/>
    </source>
</evidence>
<dbReference type="AlphaFoldDB" id="A0A0B2VBD4"/>
<keyword evidence="7" id="KW-0808">Transferase</keyword>
<name>A0A0B2VBD4_TOXCA</name>
<feature type="transmembrane region" description="Helical" evidence="5">
    <location>
        <begin position="27"/>
        <end position="46"/>
    </location>
</feature>
<protein>
    <submittedName>
        <fullName evidence="7">Phosphatidylinositol N-acetylglucosaminyltransferase subunit P</fullName>
    </submittedName>
</protein>
<dbReference type="PANTHER" id="PTHR46346">
    <property type="entry name" value="PHOSPHATIDYLINOSITOL N-ACETYLGLUCOSAMINYLTRANSFERASE SUBUNIT P"/>
    <property type="match status" value="1"/>
</dbReference>
<dbReference type="OrthoDB" id="690928at2759"/>
<organism evidence="7 8">
    <name type="scientific">Toxocara canis</name>
    <name type="common">Canine roundworm</name>
    <dbReference type="NCBI Taxonomy" id="6265"/>
    <lineage>
        <taxon>Eukaryota</taxon>
        <taxon>Metazoa</taxon>
        <taxon>Ecdysozoa</taxon>
        <taxon>Nematoda</taxon>
        <taxon>Chromadorea</taxon>
        <taxon>Rhabditida</taxon>
        <taxon>Spirurina</taxon>
        <taxon>Ascaridomorpha</taxon>
        <taxon>Ascaridoidea</taxon>
        <taxon>Toxocaridae</taxon>
        <taxon>Toxocara</taxon>
    </lineage>
</organism>
<evidence type="ECO:0000256" key="2">
    <source>
        <dbReference type="ARBA" id="ARBA00022692"/>
    </source>
</evidence>
<dbReference type="GO" id="GO:0016757">
    <property type="term" value="F:glycosyltransferase activity"/>
    <property type="evidence" value="ECO:0007669"/>
    <property type="project" value="UniProtKB-KW"/>
</dbReference>
<comment type="caution">
    <text evidence="7">The sequence shown here is derived from an EMBL/GenBank/DDBJ whole genome shotgun (WGS) entry which is preliminary data.</text>
</comment>
<evidence type="ECO:0000256" key="5">
    <source>
        <dbReference type="SAM" id="Phobius"/>
    </source>
</evidence>
<feature type="domain" description="PIG-P" evidence="6">
    <location>
        <begin position="25"/>
        <end position="111"/>
    </location>
</feature>
<keyword evidence="3 5" id="KW-1133">Transmembrane helix</keyword>
<accession>A0A0B2VBD4</accession>
<dbReference type="InterPro" id="IPR052263">
    <property type="entry name" value="GPI_Anchor_Biosynth"/>
</dbReference>
<dbReference type="STRING" id="6265.A0A0B2VBD4"/>
<sequence length="132" mass="14762">MDVSDDTTIDEVLPPYATPNPYPARGIYGFALFLISSILFALYLIWALVPTPWLNTIQFTYVPAKYWAVAIPLLFPLTVVVYVTAVFAINLINFHGVFDDIEVIENDFGDLAAVDSVLLKKFPKTTDTEKSL</sequence>